<dbReference type="EMBL" id="AMQM01001392">
    <property type="status" value="NOT_ANNOTATED_CDS"/>
    <property type="molecule type" value="Genomic_DNA"/>
</dbReference>
<keyword evidence="3" id="KW-1185">Reference proteome</keyword>
<dbReference type="CTD" id="20200097"/>
<dbReference type="RefSeq" id="XP_009025594.1">
    <property type="nucleotide sequence ID" value="XM_009027346.1"/>
</dbReference>
<dbReference type="Gene3D" id="1.25.50.20">
    <property type="match status" value="1"/>
</dbReference>
<gene>
    <name evidence="2" type="primary">20200097</name>
    <name evidence="1" type="ORF">HELRODRAFT_163492</name>
</gene>
<reference evidence="1 3" key="2">
    <citation type="journal article" date="2013" name="Nature">
        <title>Insights into bilaterian evolution from three spiralian genomes.</title>
        <authorList>
            <person name="Simakov O."/>
            <person name="Marletaz F."/>
            <person name="Cho S.J."/>
            <person name="Edsinger-Gonzales E."/>
            <person name="Havlak P."/>
            <person name="Hellsten U."/>
            <person name="Kuo D.H."/>
            <person name="Larsson T."/>
            <person name="Lv J."/>
            <person name="Arendt D."/>
            <person name="Savage R."/>
            <person name="Osoegawa K."/>
            <person name="de Jong P."/>
            <person name="Grimwood J."/>
            <person name="Chapman J.A."/>
            <person name="Shapiro H."/>
            <person name="Aerts A."/>
            <person name="Otillar R.P."/>
            <person name="Terry A.Y."/>
            <person name="Boore J.L."/>
            <person name="Grigoriev I.V."/>
            <person name="Lindberg D.R."/>
            <person name="Seaver E.C."/>
            <person name="Weisblat D.A."/>
            <person name="Putnam N.H."/>
            <person name="Rokhsar D.S."/>
        </authorList>
    </citation>
    <scope>NUCLEOTIDE SEQUENCE</scope>
</reference>
<evidence type="ECO:0000313" key="2">
    <source>
        <dbReference type="EnsemblMetazoa" id="HelroP163492"/>
    </source>
</evidence>
<dbReference type="Proteomes" id="UP000015101">
    <property type="component" value="Unassembled WGS sequence"/>
</dbReference>
<dbReference type="EMBL" id="KB097495">
    <property type="protein sequence ID" value="ESN96432.1"/>
    <property type="molecule type" value="Genomic_DNA"/>
</dbReference>
<dbReference type="EnsemblMetazoa" id="HelroT163492">
    <property type="protein sequence ID" value="HelroP163492"/>
    <property type="gene ID" value="HelroG163492"/>
</dbReference>
<organism evidence="2 3">
    <name type="scientific">Helobdella robusta</name>
    <name type="common">Californian leech</name>
    <dbReference type="NCBI Taxonomy" id="6412"/>
    <lineage>
        <taxon>Eukaryota</taxon>
        <taxon>Metazoa</taxon>
        <taxon>Spiralia</taxon>
        <taxon>Lophotrochozoa</taxon>
        <taxon>Annelida</taxon>
        <taxon>Clitellata</taxon>
        <taxon>Hirudinea</taxon>
        <taxon>Rhynchobdellida</taxon>
        <taxon>Glossiphoniidae</taxon>
        <taxon>Helobdella</taxon>
    </lineage>
</organism>
<proteinExistence type="predicted"/>
<evidence type="ECO:0000313" key="3">
    <source>
        <dbReference type="Proteomes" id="UP000015101"/>
    </source>
</evidence>
<accession>T1EU47</accession>
<evidence type="ECO:0000313" key="1">
    <source>
        <dbReference type="EMBL" id="ESN96432.1"/>
    </source>
</evidence>
<dbReference type="AlphaFoldDB" id="T1EU47"/>
<dbReference type="KEGG" id="hro:HELRODRAFT_163492"/>
<reference evidence="2" key="3">
    <citation type="submission" date="2015-06" db="UniProtKB">
        <authorList>
            <consortium name="EnsemblMetazoa"/>
        </authorList>
    </citation>
    <scope>IDENTIFICATION</scope>
</reference>
<dbReference type="InParanoid" id="T1EU47"/>
<dbReference type="HOGENOM" id="CLU_2029207_0_0_1"/>
<protein>
    <submittedName>
        <fullName evidence="1 2">Uncharacterized protein</fullName>
    </submittedName>
</protein>
<reference evidence="3" key="1">
    <citation type="submission" date="2012-12" db="EMBL/GenBank/DDBJ databases">
        <authorList>
            <person name="Hellsten U."/>
            <person name="Grimwood J."/>
            <person name="Chapman J.A."/>
            <person name="Shapiro H."/>
            <person name="Aerts A."/>
            <person name="Otillar R.P."/>
            <person name="Terry A.Y."/>
            <person name="Boore J.L."/>
            <person name="Simakov O."/>
            <person name="Marletaz F."/>
            <person name="Cho S.-J."/>
            <person name="Edsinger-Gonzales E."/>
            <person name="Havlak P."/>
            <person name="Kuo D.-H."/>
            <person name="Larsson T."/>
            <person name="Lv J."/>
            <person name="Arendt D."/>
            <person name="Savage R."/>
            <person name="Osoegawa K."/>
            <person name="de Jong P."/>
            <person name="Lindberg D.R."/>
            <person name="Seaver E.C."/>
            <person name="Weisblat D.A."/>
            <person name="Putnam N.H."/>
            <person name="Grigoriev I.V."/>
            <person name="Rokhsar D.S."/>
        </authorList>
    </citation>
    <scope>NUCLEOTIDE SEQUENCE</scope>
</reference>
<sequence length="122" mass="14823">MSAITETWYTFEQIQQLKSFLNQQELTANERLMMNEYLLKTEQNFQFYRDNAVELGKWFNKQSHSDEEDFEMTSLERRPIRMPDFKMWNTIGRSRIDKFFESKGRHVEMESAMSVKKIIFSK</sequence>
<dbReference type="GeneID" id="20200097"/>
<name>T1EU47_HELRO</name>